<organism evidence="6 7">
    <name type="scientific">Immundisolibacter cernigliae</name>
    <dbReference type="NCBI Taxonomy" id="1810504"/>
    <lineage>
        <taxon>Bacteria</taxon>
        <taxon>Pseudomonadati</taxon>
        <taxon>Pseudomonadota</taxon>
        <taxon>Gammaproteobacteria</taxon>
        <taxon>Immundisolibacterales</taxon>
        <taxon>Immundisolibacteraceae</taxon>
        <taxon>Immundisolibacter</taxon>
    </lineage>
</organism>
<dbReference type="AlphaFoldDB" id="A0A1B1YT69"/>
<dbReference type="InParanoid" id="A0A1B1YT69"/>
<keyword evidence="5" id="KW-0732">Signal</keyword>
<evidence type="ECO:0000256" key="5">
    <source>
        <dbReference type="SAM" id="SignalP"/>
    </source>
</evidence>
<dbReference type="Proteomes" id="UP000092952">
    <property type="component" value="Chromosome"/>
</dbReference>
<reference evidence="7" key="1">
    <citation type="submission" date="2016-03" db="EMBL/GenBank/DDBJ databases">
        <title>Complete genome sequence of Solimmundus cernigliae, representing a novel lineage of polycyclic aromatic hydrocarbon degraders within the Gammaproteobacteria.</title>
        <authorList>
            <person name="Singleton D.R."/>
            <person name="Dickey A.N."/>
            <person name="Scholl E.H."/>
            <person name="Wright F.A."/>
            <person name="Aitken M.D."/>
        </authorList>
    </citation>
    <scope>NUCLEOTIDE SEQUENCE [LARGE SCALE GENOMIC DNA]</scope>
    <source>
        <strain evidence="7">TR3.2</strain>
    </source>
</reference>
<dbReference type="PROSITE" id="PS50005">
    <property type="entry name" value="TPR"/>
    <property type="match status" value="2"/>
</dbReference>
<dbReference type="PANTHER" id="PTHR45586:SF1">
    <property type="entry name" value="LIPOPOLYSACCHARIDE ASSEMBLY PROTEIN B"/>
    <property type="match status" value="1"/>
</dbReference>
<dbReference type="RefSeq" id="WP_068803784.1">
    <property type="nucleotide sequence ID" value="NZ_CP014671.1"/>
</dbReference>
<evidence type="ECO:0000256" key="4">
    <source>
        <dbReference type="SAM" id="MobiDB-lite"/>
    </source>
</evidence>
<feature type="region of interest" description="Disordered" evidence="4">
    <location>
        <begin position="540"/>
        <end position="561"/>
    </location>
</feature>
<feature type="repeat" description="TPR" evidence="3">
    <location>
        <begin position="516"/>
        <end position="549"/>
    </location>
</feature>
<protein>
    <recommendedName>
        <fullName evidence="8">Tetratricopeptide repeat-like domain-containing protein</fullName>
    </recommendedName>
</protein>
<dbReference type="InterPro" id="IPR051012">
    <property type="entry name" value="CellSynth/LPSAsmb/PSIAsmb"/>
</dbReference>
<accession>A0A1B1YT69</accession>
<evidence type="ECO:0000256" key="2">
    <source>
        <dbReference type="ARBA" id="ARBA00022803"/>
    </source>
</evidence>
<dbReference type="PANTHER" id="PTHR45586">
    <property type="entry name" value="TPR REPEAT-CONTAINING PROTEIN PA4667"/>
    <property type="match status" value="1"/>
</dbReference>
<feature type="signal peptide" evidence="5">
    <location>
        <begin position="1"/>
        <end position="23"/>
    </location>
</feature>
<dbReference type="SUPFAM" id="SSF48452">
    <property type="entry name" value="TPR-like"/>
    <property type="match status" value="2"/>
</dbReference>
<name>A0A1B1YT69_9GAMM</name>
<proteinExistence type="predicted"/>
<dbReference type="KEGG" id="gbi:PG2T_07195"/>
<evidence type="ECO:0000313" key="7">
    <source>
        <dbReference type="Proteomes" id="UP000092952"/>
    </source>
</evidence>
<evidence type="ECO:0008006" key="8">
    <source>
        <dbReference type="Google" id="ProtNLM"/>
    </source>
</evidence>
<dbReference type="Pfam" id="PF13432">
    <property type="entry name" value="TPR_16"/>
    <property type="match status" value="2"/>
</dbReference>
<dbReference type="STRING" id="1810504.PG2T_07195"/>
<dbReference type="Pfam" id="PF14559">
    <property type="entry name" value="TPR_19"/>
    <property type="match status" value="1"/>
</dbReference>
<feature type="chain" id="PRO_5008533087" description="Tetratricopeptide repeat-like domain-containing protein" evidence="5">
    <location>
        <begin position="24"/>
        <end position="561"/>
    </location>
</feature>
<evidence type="ECO:0000313" key="6">
    <source>
        <dbReference type="EMBL" id="ANX03991.1"/>
    </source>
</evidence>
<keyword evidence="7" id="KW-1185">Reference proteome</keyword>
<evidence type="ECO:0000256" key="1">
    <source>
        <dbReference type="ARBA" id="ARBA00022737"/>
    </source>
</evidence>
<keyword evidence="2 3" id="KW-0802">TPR repeat</keyword>
<dbReference type="EMBL" id="CP014671">
    <property type="protein sequence ID" value="ANX03991.1"/>
    <property type="molecule type" value="Genomic_DNA"/>
</dbReference>
<dbReference type="Gene3D" id="1.25.40.10">
    <property type="entry name" value="Tetratricopeptide repeat domain"/>
    <property type="match status" value="3"/>
</dbReference>
<dbReference type="SMART" id="SM00028">
    <property type="entry name" value="TPR"/>
    <property type="match status" value="7"/>
</dbReference>
<dbReference type="PROSITE" id="PS51257">
    <property type="entry name" value="PROKAR_LIPOPROTEIN"/>
    <property type="match status" value="1"/>
</dbReference>
<evidence type="ECO:0000256" key="3">
    <source>
        <dbReference type="PROSITE-ProRule" id="PRU00339"/>
    </source>
</evidence>
<gene>
    <name evidence="6" type="ORF">PG2T_07195</name>
</gene>
<dbReference type="InterPro" id="IPR019734">
    <property type="entry name" value="TPR_rpt"/>
</dbReference>
<dbReference type="InterPro" id="IPR011990">
    <property type="entry name" value="TPR-like_helical_dom_sf"/>
</dbReference>
<keyword evidence="1" id="KW-0677">Repeat</keyword>
<feature type="repeat" description="TPR" evidence="3">
    <location>
        <begin position="244"/>
        <end position="277"/>
    </location>
</feature>
<sequence>MRKHLLTLIAGSMLLGCASPPPASPPAAVATLRDTGRDDAVLALLLADMAAQRGDYAQAAAKYTAVAEQARDAEIARRAVQAALYGQDVPAAIAAAQAWQRIEPQSVDAAQLLTGLELQRGNAEAARTHLRSLLALKNFSSRQDYLNLVRLLNQNVPPETLLGVLDALLESRPDDPEALFAYSLAATGLGQAQRADKPSARLLELQPGVDEALLLRAQVLLQTGQSQAASELLRGFLKTHPRHAQARLTLARVLLEEKDYAGARDAFETVLKQDPANGDARLAAALLAGQLGDRRTARAQLLKLAGDEKRADQANFYLGKLAEDAGNPLQAIDRYARVKAGEHYLDALLRRANLLAQQGDLDAGVALLAAAASESDDNRTRLLLAQSDLLLQGNRALQAEALINEALAQEPDSMDLLFARSMVLDKLNRTAEMEQDLRRILEIDPKNANALNAWGYTLADRGERLDEAHTLISRALEQSPDNPYILDSLGWVLFRKGDLVGAESYLRRALSLLPDAEVYAHLAEVLHAQGRTDEARKVLAEGLDKSPTDPRLLGVQSKLDP</sequence>